<keyword evidence="8" id="KW-1185">Reference proteome</keyword>
<dbReference type="PRINTS" id="PR00035">
    <property type="entry name" value="HTHGNTR"/>
</dbReference>
<keyword evidence="2" id="KW-0238">DNA-binding</keyword>
<evidence type="ECO:0000313" key="7">
    <source>
        <dbReference type="Proteomes" id="UP000186385"/>
    </source>
</evidence>
<dbReference type="Gene3D" id="1.10.10.10">
    <property type="entry name" value="Winged helix-like DNA-binding domain superfamily/Winged helix DNA-binding domain"/>
    <property type="match status" value="1"/>
</dbReference>
<dbReference type="GO" id="GO:0043565">
    <property type="term" value="F:sequence-specific DNA binding"/>
    <property type="evidence" value="ECO:0007669"/>
    <property type="project" value="InterPro"/>
</dbReference>
<dbReference type="OrthoDB" id="2592645at2"/>
<dbReference type="PRINTS" id="PR00033">
    <property type="entry name" value="HTHASNC"/>
</dbReference>
<evidence type="ECO:0000256" key="1">
    <source>
        <dbReference type="ARBA" id="ARBA00023015"/>
    </source>
</evidence>
<dbReference type="PROSITE" id="PS50949">
    <property type="entry name" value="HTH_GNTR"/>
    <property type="match status" value="1"/>
</dbReference>
<dbReference type="RefSeq" id="WP_045849437.1">
    <property type="nucleotide sequence ID" value="NZ_FTLX01000007.1"/>
</dbReference>
<dbReference type="Pfam" id="PF07729">
    <property type="entry name" value="FCD"/>
    <property type="match status" value="1"/>
</dbReference>
<feature type="domain" description="HTH gntR-type" evidence="4">
    <location>
        <begin position="10"/>
        <end position="77"/>
    </location>
</feature>
<gene>
    <name evidence="5" type="ORF">B1B05_14555</name>
    <name evidence="6" type="ORF">SAMN05443094_107129</name>
</gene>
<proteinExistence type="predicted"/>
<reference evidence="5" key="3">
    <citation type="submission" date="2017-03" db="EMBL/GenBank/DDBJ databases">
        <authorList>
            <person name="Dastager S.G."/>
            <person name="Neurgaonkar P.S."/>
            <person name="Dharne M.S."/>
        </authorList>
    </citation>
    <scope>NUCLEOTIDE SEQUENCE</scope>
    <source>
        <strain evidence="5">DSM 25145</strain>
    </source>
</reference>
<sequence length="222" mass="25657">MSGFSVEKPVPYYEQFYHSIKQMIFDGTYKPGERIVETQLAKQFGVSKSPVREAIRLLEKEGLVVVDEKSRVMVYEPMLKDVEDIYVCRMALESFAVGLLVTIASDEELSEINQVLDEADKAISEGADAAEIIEWNAQFHRLIVQFTQNKRLQKQVDDLKSLTHYYRILNFGEPGRSDVILTEHKRIFACLKARNKEQAAQEMIMHLEHDLQYIAKVLQERT</sequence>
<name>A0A1N7AA33_9BACI</name>
<dbReference type="InterPro" id="IPR008920">
    <property type="entry name" value="TF_FadR/GntR_C"/>
</dbReference>
<dbReference type="STRING" id="1017273.SAMN05443094_107129"/>
<dbReference type="SUPFAM" id="SSF48008">
    <property type="entry name" value="GntR ligand-binding domain-like"/>
    <property type="match status" value="1"/>
</dbReference>
<dbReference type="SMART" id="SM00895">
    <property type="entry name" value="FCD"/>
    <property type="match status" value="1"/>
</dbReference>
<dbReference type="Proteomes" id="UP000215545">
    <property type="component" value="Unassembled WGS sequence"/>
</dbReference>
<dbReference type="AlphaFoldDB" id="A0A1N7AA33"/>
<dbReference type="Gene3D" id="1.20.120.530">
    <property type="entry name" value="GntR ligand-binding domain-like"/>
    <property type="match status" value="1"/>
</dbReference>
<dbReference type="CDD" id="cd07377">
    <property type="entry name" value="WHTH_GntR"/>
    <property type="match status" value="1"/>
</dbReference>
<evidence type="ECO:0000259" key="4">
    <source>
        <dbReference type="PROSITE" id="PS50949"/>
    </source>
</evidence>
<evidence type="ECO:0000256" key="2">
    <source>
        <dbReference type="ARBA" id="ARBA00023125"/>
    </source>
</evidence>
<dbReference type="SMART" id="SM00345">
    <property type="entry name" value="HTH_GNTR"/>
    <property type="match status" value="1"/>
</dbReference>
<dbReference type="PANTHER" id="PTHR43537:SF47">
    <property type="entry name" value="REGULATORY PROTEIN GNTR HTH"/>
    <property type="match status" value="1"/>
</dbReference>
<dbReference type="EMBL" id="FTLX01000007">
    <property type="protein sequence ID" value="SIR35906.1"/>
    <property type="molecule type" value="Genomic_DNA"/>
</dbReference>
<dbReference type="Pfam" id="PF00392">
    <property type="entry name" value="GntR"/>
    <property type="match status" value="1"/>
</dbReference>
<dbReference type="Proteomes" id="UP000186385">
    <property type="component" value="Unassembled WGS sequence"/>
</dbReference>
<dbReference type="InterPro" id="IPR036390">
    <property type="entry name" value="WH_DNA-bd_sf"/>
</dbReference>
<evidence type="ECO:0000313" key="5">
    <source>
        <dbReference type="EMBL" id="OXS75751.1"/>
    </source>
</evidence>
<dbReference type="InterPro" id="IPR000485">
    <property type="entry name" value="AsnC-type_HTH_dom"/>
</dbReference>
<keyword evidence="3" id="KW-0804">Transcription</keyword>
<dbReference type="InterPro" id="IPR011711">
    <property type="entry name" value="GntR_C"/>
</dbReference>
<keyword evidence="1" id="KW-0805">Transcription regulation</keyword>
<dbReference type="InterPro" id="IPR036388">
    <property type="entry name" value="WH-like_DNA-bd_sf"/>
</dbReference>
<reference evidence="6 7" key="1">
    <citation type="submission" date="2017-01" db="EMBL/GenBank/DDBJ databases">
        <authorList>
            <person name="Mah S.A."/>
            <person name="Swanson W.J."/>
            <person name="Moy G.W."/>
            <person name="Vacquier V.D."/>
        </authorList>
    </citation>
    <scope>NUCLEOTIDE SEQUENCE [LARGE SCALE GENOMIC DNA]</scope>
    <source>
        <strain evidence="6 7">NIO-1016</strain>
    </source>
</reference>
<accession>A0A1N7AA33</accession>
<dbReference type="SUPFAM" id="SSF46785">
    <property type="entry name" value="Winged helix' DNA-binding domain"/>
    <property type="match status" value="1"/>
</dbReference>
<evidence type="ECO:0000313" key="6">
    <source>
        <dbReference type="EMBL" id="SIR35906.1"/>
    </source>
</evidence>
<dbReference type="EMBL" id="MWSK01000007">
    <property type="protein sequence ID" value="OXS75751.1"/>
    <property type="molecule type" value="Genomic_DNA"/>
</dbReference>
<organism evidence="6 7">
    <name type="scientific">Domibacillus enclensis</name>
    <dbReference type="NCBI Taxonomy" id="1017273"/>
    <lineage>
        <taxon>Bacteria</taxon>
        <taxon>Bacillati</taxon>
        <taxon>Bacillota</taxon>
        <taxon>Bacilli</taxon>
        <taxon>Bacillales</taxon>
        <taxon>Bacillaceae</taxon>
        <taxon>Domibacillus</taxon>
    </lineage>
</organism>
<evidence type="ECO:0000313" key="8">
    <source>
        <dbReference type="Proteomes" id="UP000215545"/>
    </source>
</evidence>
<evidence type="ECO:0000256" key="3">
    <source>
        <dbReference type="ARBA" id="ARBA00023163"/>
    </source>
</evidence>
<dbReference type="GO" id="GO:0003700">
    <property type="term" value="F:DNA-binding transcription factor activity"/>
    <property type="evidence" value="ECO:0007669"/>
    <property type="project" value="InterPro"/>
</dbReference>
<reference evidence="8" key="2">
    <citation type="submission" date="2017-03" db="EMBL/GenBank/DDBJ databases">
        <title>Bacillus sp. V-88(T) DSM27956, whole genome shotgun sequencing project.</title>
        <authorList>
            <person name="Dastager S.G."/>
            <person name="Neurgaonkar P.S."/>
            <person name="Dharne M.S."/>
        </authorList>
    </citation>
    <scope>NUCLEOTIDE SEQUENCE [LARGE SCALE GENOMIC DNA]</scope>
    <source>
        <strain evidence="8">DSM 25145</strain>
    </source>
</reference>
<dbReference type="PANTHER" id="PTHR43537">
    <property type="entry name" value="TRANSCRIPTIONAL REGULATOR, GNTR FAMILY"/>
    <property type="match status" value="1"/>
</dbReference>
<dbReference type="InterPro" id="IPR000524">
    <property type="entry name" value="Tscrpt_reg_HTH_GntR"/>
</dbReference>
<protein>
    <submittedName>
        <fullName evidence="5">GntR family transcriptional regulator</fullName>
    </submittedName>
    <submittedName>
        <fullName evidence="6">Transcriptional regulator, GntR family</fullName>
    </submittedName>
</protein>